<reference evidence="2 3" key="1">
    <citation type="submission" date="2018-11" db="EMBL/GenBank/DDBJ databases">
        <title>Complete genome sequence of Paenibacillus baekrokdamisoli strain KCTC 33723.</title>
        <authorList>
            <person name="Kang S.W."/>
            <person name="Lee K.C."/>
            <person name="Kim K.K."/>
            <person name="Kim J.S."/>
            <person name="Kim D.S."/>
            <person name="Ko S.H."/>
            <person name="Yang S.H."/>
            <person name="Lee J.S."/>
        </authorList>
    </citation>
    <scope>NUCLEOTIDE SEQUENCE [LARGE SCALE GENOMIC DNA]</scope>
    <source>
        <strain evidence="2 3">KCTC 33723</strain>
    </source>
</reference>
<gene>
    <name evidence="2" type="primary">yteA</name>
    <name evidence="2" type="ORF">Back11_25410</name>
</gene>
<dbReference type="InterPro" id="IPR000962">
    <property type="entry name" value="Znf_DskA_TraR"/>
</dbReference>
<dbReference type="PROSITE" id="PS51128">
    <property type="entry name" value="ZF_DKSA_2"/>
    <property type="match status" value="1"/>
</dbReference>
<feature type="domain" description="Zinc finger DksA/TraR C4-type" evidence="1">
    <location>
        <begin position="91"/>
        <end position="118"/>
    </location>
</feature>
<proteinExistence type="predicted"/>
<dbReference type="AlphaFoldDB" id="A0A3G9IS18"/>
<dbReference type="PANTHER" id="PTHR33823:SF4">
    <property type="entry name" value="GENERAL STRESS PROTEIN 16O"/>
    <property type="match status" value="1"/>
</dbReference>
<dbReference type="GO" id="GO:0008270">
    <property type="term" value="F:zinc ion binding"/>
    <property type="evidence" value="ECO:0007669"/>
    <property type="project" value="InterPro"/>
</dbReference>
<dbReference type="KEGG" id="pbk:Back11_25410"/>
<organism evidence="2 3">
    <name type="scientific">Paenibacillus baekrokdamisoli</name>
    <dbReference type="NCBI Taxonomy" id="1712516"/>
    <lineage>
        <taxon>Bacteria</taxon>
        <taxon>Bacillati</taxon>
        <taxon>Bacillota</taxon>
        <taxon>Bacilli</taxon>
        <taxon>Bacillales</taxon>
        <taxon>Paenibacillaceae</taxon>
        <taxon>Paenibacillus</taxon>
    </lineage>
</organism>
<accession>A0A3G9IS18</accession>
<dbReference type="Gene3D" id="1.20.120.910">
    <property type="entry name" value="DksA, coiled-coil domain"/>
    <property type="match status" value="1"/>
</dbReference>
<evidence type="ECO:0000259" key="1">
    <source>
        <dbReference type="Pfam" id="PF01258"/>
    </source>
</evidence>
<protein>
    <recommendedName>
        <fullName evidence="1">Zinc finger DksA/TraR C4-type domain-containing protein</fullName>
    </recommendedName>
</protein>
<dbReference type="InterPro" id="IPR037187">
    <property type="entry name" value="DnaK_N"/>
</dbReference>
<evidence type="ECO:0000313" key="2">
    <source>
        <dbReference type="EMBL" id="BBH21196.1"/>
    </source>
</evidence>
<dbReference type="RefSeq" id="WP_125657304.1">
    <property type="nucleotide sequence ID" value="NZ_AP019308.1"/>
</dbReference>
<dbReference type="NCBIfam" id="TIGR02890">
    <property type="entry name" value="bacill_yteA"/>
    <property type="match status" value="1"/>
</dbReference>
<dbReference type="Pfam" id="PF01258">
    <property type="entry name" value="zf-dskA_traR"/>
    <property type="match status" value="1"/>
</dbReference>
<keyword evidence="3" id="KW-1185">Reference proteome</keyword>
<dbReference type="PANTHER" id="PTHR33823">
    <property type="entry name" value="RNA POLYMERASE-BINDING TRANSCRIPTION FACTOR DKSA-RELATED"/>
    <property type="match status" value="1"/>
</dbReference>
<evidence type="ECO:0000313" key="3">
    <source>
        <dbReference type="Proteomes" id="UP000275368"/>
    </source>
</evidence>
<dbReference type="OrthoDB" id="9811543at2"/>
<name>A0A3G9IS18_9BACL</name>
<dbReference type="SUPFAM" id="SSF57716">
    <property type="entry name" value="Glucocorticoid receptor-like (DNA-binding domain)"/>
    <property type="match status" value="1"/>
</dbReference>
<sequence>MTNLTAKQLRSLRSKLEAERTTTEQRLTNSEHYGLANSLKEETGELSLIDNHPGDVATEMYEREKDIALHEQEEFRLARIEDALTAMDNGVYGLCRTCGEPIPYQRLKALPDSVFCVEHAPRQEVSDRRPVEETFLAPPFGRSSLDEQEGYNGFDGEDAWQIVESWGNSDSPAMSENRQVESYEHIGIEADEADGYVEPLESFLATDITGKHVMVIRNREYYEYMDDQEGDHDLEPLQ</sequence>
<dbReference type="InterPro" id="IPR014240">
    <property type="entry name" value="YteA"/>
</dbReference>
<dbReference type="Proteomes" id="UP000275368">
    <property type="component" value="Chromosome"/>
</dbReference>
<dbReference type="EMBL" id="AP019308">
    <property type="protein sequence ID" value="BBH21196.1"/>
    <property type="molecule type" value="Genomic_DNA"/>
</dbReference>
<dbReference type="SUPFAM" id="SSF109635">
    <property type="entry name" value="DnaK suppressor protein DksA, alpha-hairpin domain"/>
    <property type="match status" value="1"/>
</dbReference>